<protein>
    <recommendedName>
        <fullName evidence="2">Transposase</fullName>
    </recommendedName>
</protein>
<evidence type="ECO:0000313" key="1">
    <source>
        <dbReference type="EMBL" id="EQD74607.1"/>
    </source>
</evidence>
<accession>T1BXL9</accession>
<reference evidence="1" key="2">
    <citation type="journal article" date="2014" name="ISME J.">
        <title>Microbial stratification in low pH oxic and suboxic macroscopic growths along an acid mine drainage.</title>
        <authorList>
            <person name="Mendez-Garcia C."/>
            <person name="Mesa V."/>
            <person name="Sprenger R.R."/>
            <person name="Richter M."/>
            <person name="Diez M.S."/>
            <person name="Solano J."/>
            <person name="Bargiela R."/>
            <person name="Golyshina O.V."/>
            <person name="Manteca A."/>
            <person name="Ramos J.L."/>
            <person name="Gallego J.R."/>
            <person name="Llorente I."/>
            <person name="Martins Dos Santos V.A."/>
            <person name="Jensen O.N."/>
            <person name="Pelaez A.I."/>
            <person name="Sanchez J."/>
            <person name="Ferrer M."/>
        </authorList>
    </citation>
    <scope>NUCLEOTIDE SEQUENCE</scope>
</reference>
<dbReference type="AlphaFoldDB" id="T1BXL9"/>
<comment type="caution">
    <text evidence="1">The sequence shown here is derived from an EMBL/GenBank/DDBJ whole genome shotgun (WGS) entry which is preliminary data.</text>
</comment>
<reference evidence="1" key="1">
    <citation type="submission" date="2013-08" db="EMBL/GenBank/DDBJ databases">
        <authorList>
            <person name="Mendez C."/>
            <person name="Richter M."/>
            <person name="Ferrer M."/>
            <person name="Sanchez J."/>
        </authorList>
    </citation>
    <scope>NUCLEOTIDE SEQUENCE</scope>
</reference>
<dbReference type="EMBL" id="AUZY01001536">
    <property type="protein sequence ID" value="EQD74607.1"/>
    <property type="molecule type" value="Genomic_DNA"/>
</dbReference>
<sequence length="163" mass="18721">WVWVAFDPVHKVVAGFVLGKRTRENAVRLLHAVRRTLGKGCRPLFTSDELSCYEDALVEVFGTRVQPLRLGERGRYPQPVILPREDLRYAVVHKEREQNRVVRVTRKVRLGDEQAVARLLADSPVSGRINTSFVERENGKLRADNGRLVRKTLGFSKQKPYFL</sequence>
<organism evidence="1">
    <name type="scientific">mine drainage metagenome</name>
    <dbReference type="NCBI Taxonomy" id="410659"/>
    <lineage>
        <taxon>unclassified sequences</taxon>
        <taxon>metagenomes</taxon>
        <taxon>ecological metagenomes</taxon>
    </lineage>
</organism>
<evidence type="ECO:0008006" key="2">
    <source>
        <dbReference type="Google" id="ProtNLM"/>
    </source>
</evidence>
<name>T1BXL9_9ZZZZ</name>
<feature type="non-terminal residue" evidence="1">
    <location>
        <position position="163"/>
    </location>
</feature>
<proteinExistence type="predicted"/>
<gene>
    <name evidence="1" type="ORF">B1B_02573</name>
</gene>
<feature type="non-terminal residue" evidence="1">
    <location>
        <position position="1"/>
    </location>
</feature>